<dbReference type="OrthoDB" id="5523505at2759"/>
<name>A0A1E7ES82_9STRA</name>
<keyword evidence="1" id="KW-0472">Membrane</keyword>
<keyword evidence="3" id="KW-1185">Reference proteome</keyword>
<evidence type="ECO:0000256" key="1">
    <source>
        <dbReference type="SAM" id="Phobius"/>
    </source>
</evidence>
<feature type="transmembrane region" description="Helical" evidence="1">
    <location>
        <begin position="48"/>
        <end position="69"/>
    </location>
</feature>
<keyword evidence="1" id="KW-1133">Transmembrane helix</keyword>
<organism evidence="2 3">
    <name type="scientific">Fragilariopsis cylindrus CCMP1102</name>
    <dbReference type="NCBI Taxonomy" id="635003"/>
    <lineage>
        <taxon>Eukaryota</taxon>
        <taxon>Sar</taxon>
        <taxon>Stramenopiles</taxon>
        <taxon>Ochrophyta</taxon>
        <taxon>Bacillariophyta</taxon>
        <taxon>Bacillariophyceae</taxon>
        <taxon>Bacillariophycidae</taxon>
        <taxon>Bacillariales</taxon>
        <taxon>Bacillariaceae</taxon>
        <taxon>Fragilariopsis</taxon>
    </lineage>
</organism>
<protein>
    <recommendedName>
        <fullName evidence="4">DUF4281 domain-containing protein</fullName>
    </recommendedName>
</protein>
<evidence type="ECO:0000313" key="2">
    <source>
        <dbReference type="EMBL" id="OEU08732.1"/>
    </source>
</evidence>
<proteinExistence type="predicted"/>
<feature type="transmembrane region" description="Helical" evidence="1">
    <location>
        <begin position="22"/>
        <end position="41"/>
    </location>
</feature>
<dbReference type="Pfam" id="PF14108">
    <property type="entry name" value="ABA4-like"/>
    <property type="match status" value="1"/>
</dbReference>
<keyword evidence="1" id="KW-0812">Transmembrane</keyword>
<sequence length="180" mass="19998">MSTTIEGLKPYALLGGKNADELWSTFNFILRPTWLLIVLVPRWKYTPTLSLIGPIILATIYTLSAISLFSDPDVETPDLSTFEGVVTLFKDPNAVFVGLIHYGAYDALIGRWIAFDSVKRECSTLMHVLVIIPCLFLSLMLGPTGWLLYVVVIRNTFLLRHGKNNSDTATSATTTKAKMN</sequence>
<accession>A0A1E7ES82</accession>
<feature type="transmembrane region" description="Helical" evidence="1">
    <location>
        <begin position="125"/>
        <end position="153"/>
    </location>
</feature>
<evidence type="ECO:0008006" key="4">
    <source>
        <dbReference type="Google" id="ProtNLM"/>
    </source>
</evidence>
<dbReference type="KEGG" id="fcy:FRACYDRAFT_271672"/>
<dbReference type="InParanoid" id="A0A1E7ES82"/>
<dbReference type="AlphaFoldDB" id="A0A1E7ES82"/>
<reference evidence="2 3" key="1">
    <citation type="submission" date="2016-09" db="EMBL/GenBank/DDBJ databases">
        <title>Extensive genetic diversity and differential bi-allelic expression allows diatom success in the polar Southern Ocean.</title>
        <authorList>
            <consortium name="DOE Joint Genome Institute"/>
            <person name="Mock T."/>
            <person name="Otillar R.P."/>
            <person name="Strauss J."/>
            <person name="Dupont C."/>
            <person name="Frickenhaus S."/>
            <person name="Maumus F."/>
            <person name="Mcmullan M."/>
            <person name="Sanges R."/>
            <person name="Schmutz J."/>
            <person name="Toseland A."/>
            <person name="Valas R."/>
            <person name="Veluchamy A."/>
            <person name="Ward B.J."/>
            <person name="Allen A."/>
            <person name="Barry K."/>
            <person name="Falciatore A."/>
            <person name="Ferrante M."/>
            <person name="Fortunato A.E."/>
            <person name="Gloeckner G."/>
            <person name="Gruber A."/>
            <person name="Hipkin R."/>
            <person name="Janech M."/>
            <person name="Kroth P."/>
            <person name="Leese F."/>
            <person name="Lindquist E."/>
            <person name="Lyon B.R."/>
            <person name="Martin J."/>
            <person name="Mayer C."/>
            <person name="Parker M."/>
            <person name="Quesneville H."/>
            <person name="Raymond J."/>
            <person name="Uhlig C."/>
            <person name="Valentin K.U."/>
            <person name="Worden A.Z."/>
            <person name="Armbrust E.V."/>
            <person name="Bowler C."/>
            <person name="Green B."/>
            <person name="Moulton V."/>
            <person name="Van Oosterhout C."/>
            <person name="Grigoriev I."/>
        </authorList>
    </citation>
    <scope>NUCLEOTIDE SEQUENCE [LARGE SCALE GENOMIC DNA]</scope>
    <source>
        <strain evidence="2 3">CCMP1102</strain>
    </source>
</reference>
<dbReference type="EMBL" id="KV784379">
    <property type="protein sequence ID" value="OEU08732.1"/>
    <property type="molecule type" value="Genomic_DNA"/>
</dbReference>
<evidence type="ECO:0000313" key="3">
    <source>
        <dbReference type="Proteomes" id="UP000095751"/>
    </source>
</evidence>
<gene>
    <name evidence="2" type="ORF">FRACYDRAFT_271672</name>
</gene>
<dbReference type="InterPro" id="IPR025461">
    <property type="entry name" value="ABA4-like"/>
</dbReference>
<dbReference type="Proteomes" id="UP000095751">
    <property type="component" value="Unassembled WGS sequence"/>
</dbReference>